<dbReference type="Proteomes" id="UP000828390">
    <property type="component" value="Unassembled WGS sequence"/>
</dbReference>
<evidence type="ECO:0000313" key="2">
    <source>
        <dbReference type="Proteomes" id="UP000828390"/>
    </source>
</evidence>
<gene>
    <name evidence="1" type="ORF">DPMN_098273</name>
</gene>
<organism evidence="1 2">
    <name type="scientific">Dreissena polymorpha</name>
    <name type="common">Zebra mussel</name>
    <name type="synonym">Mytilus polymorpha</name>
    <dbReference type="NCBI Taxonomy" id="45954"/>
    <lineage>
        <taxon>Eukaryota</taxon>
        <taxon>Metazoa</taxon>
        <taxon>Spiralia</taxon>
        <taxon>Lophotrochozoa</taxon>
        <taxon>Mollusca</taxon>
        <taxon>Bivalvia</taxon>
        <taxon>Autobranchia</taxon>
        <taxon>Heteroconchia</taxon>
        <taxon>Euheterodonta</taxon>
        <taxon>Imparidentia</taxon>
        <taxon>Neoheterodontei</taxon>
        <taxon>Myida</taxon>
        <taxon>Dreissenoidea</taxon>
        <taxon>Dreissenidae</taxon>
        <taxon>Dreissena</taxon>
    </lineage>
</organism>
<evidence type="ECO:0000313" key="1">
    <source>
        <dbReference type="EMBL" id="KAH3855703.1"/>
    </source>
</evidence>
<proteinExistence type="predicted"/>
<reference evidence="1" key="1">
    <citation type="journal article" date="2019" name="bioRxiv">
        <title>The Genome of the Zebra Mussel, Dreissena polymorpha: A Resource for Invasive Species Research.</title>
        <authorList>
            <person name="McCartney M.A."/>
            <person name="Auch B."/>
            <person name="Kono T."/>
            <person name="Mallez S."/>
            <person name="Zhang Y."/>
            <person name="Obille A."/>
            <person name="Becker A."/>
            <person name="Abrahante J.E."/>
            <person name="Garbe J."/>
            <person name="Badalamenti J.P."/>
            <person name="Herman A."/>
            <person name="Mangelson H."/>
            <person name="Liachko I."/>
            <person name="Sullivan S."/>
            <person name="Sone E.D."/>
            <person name="Koren S."/>
            <person name="Silverstein K.A.T."/>
            <person name="Beckman K.B."/>
            <person name="Gohl D.M."/>
        </authorList>
    </citation>
    <scope>NUCLEOTIDE SEQUENCE</scope>
    <source>
        <strain evidence="1">Duluth1</strain>
        <tissue evidence="1">Whole animal</tissue>
    </source>
</reference>
<dbReference type="AlphaFoldDB" id="A0A9D4R660"/>
<comment type="caution">
    <text evidence="1">The sequence shown here is derived from an EMBL/GenBank/DDBJ whole genome shotgun (WGS) entry which is preliminary data.</text>
</comment>
<reference evidence="1" key="2">
    <citation type="submission" date="2020-11" db="EMBL/GenBank/DDBJ databases">
        <authorList>
            <person name="McCartney M.A."/>
            <person name="Auch B."/>
            <person name="Kono T."/>
            <person name="Mallez S."/>
            <person name="Becker A."/>
            <person name="Gohl D.M."/>
            <person name="Silverstein K.A.T."/>
            <person name="Koren S."/>
            <person name="Bechman K.B."/>
            <person name="Herman A."/>
            <person name="Abrahante J.E."/>
            <person name="Garbe J."/>
        </authorList>
    </citation>
    <scope>NUCLEOTIDE SEQUENCE</scope>
    <source>
        <strain evidence="1">Duluth1</strain>
        <tissue evidence="1">Whole animal</tissue>
    </source>
</reference>
<name>A0A9D4R660_DREPO</name>
<accession>A0A9D4R660</accession>
<protein>
    <submittedName>
        <fullName evidence="1">Uncharacterized protein</fullName>
    </submittedName>
</protein>
<dbReference type="EMBL" id="JAIWYP010000003">
    <property type="protein sequence ID" value="KAH3855703.1"/>
    <property type="molecule type" value="Genomic_DNA"/>
</dbReference>
<sequence length="55" mass="6175">MLMEGITYLGMVRKEYCPLPEWSPSNSCALAEVRKCAWKVGKYIALATPYSDACE</sequence>
<keyword evidence="2" id="KW-1185">Reference proteome</keyword>